<reference evidence="1 2" key="1">
    <citation type="submission" date="2022-03" db="EMBL/GenBank/DDBJ databases">
        <title>Complete genome sequence of Enterococcus innesii DB-1.</title>
        <authorList>
            <person name="Fukuda D."/>
            <person name="Nolasco-Hipolito C."/>
        </authorList>
    </citation>
    <scope>NUCLEOTIDE SEQUENCE [LARGE SCALE GENOMIC DNA]</scope>
    <source>
        <strain evidence="1 2">DB-1</strain>
    </source>
</reference>
<name>A0ABM7XQN0_9ENTE</name>
<sequence>MLALNEEESLIDVLALVDSLILTESELLADMLSLVESLLLTLVLLL</sequence>
<dbReference type="EMBL" id="AP025635">
    <property type="protein sequence ID" value="BDG67346.1"/>
    <property type="molecule type" value="Genomic_DNA"/>
</dbReference>
<dbReference type="Proteomes" id="UP000831692">
    <property type="component" value="Chromosome"/>
</dbReference>
<accession>A0ABM7XQN0</accession>
<evidence type="ECO:0000313" key="1">
    <source>
        <dbReference type="EMBL" id="BDG67346.1"/>
    </source>
</evidence>
<proteinExistence type="predicted"/>
<protein>
    <submittedName>
        <fullName evidence="1">Uncharacterized protein</fullName>
    </submittedName>
</protein>
<keyword evidence="2" id="KW-1185">Reference proteome</keyword>
<organism evidence="1 2">
    <name type="scientific">Enterococcus innesii</name>
    <dbReference type="NCBI Taxonomy" id="2839759"/>
    <lineage>
        <taxon>Bacteria</taxon>
        <taxon>Bacillati</taxon>
        <taxon>Bacillota</taxon>
        <taxon>Bacilli</taxon>
        <taxon>Lactobacillales</taxon>
        <taxon>Enterococcaceae</taxon>
        <taxon>Enterococcus</taxon>
    </lineage>
</organism>
<gene>
    <name evidence="1" type="ORF">ENLAB_09100</name>
</gene>
<evidence type="ECO:0000313" key="2">
    <source>
        <dbReference type="Proteomes" id="UP000831692"/>
    </source>
</evidence>